<dbReference type="SUPFAM" id="SSF50249">
    <property type="entry name" value="Nucleic acid-binding proteins"/>
    <property type="match status" value="1"/>
</dbReference>
<dbReference type="EMBL" id="JBCNJP010000019">
    <property type="protein sequence ID" value="KAK9062668.1"/>
    <property type="molecule type" value="Genomic_DNA"/>
</dbReference>
<organism evidence="1 2">
    <name type="scientific">Deinandra increscens subsp. villosa</name>
    <dbReference type="NCBI Taxonomy" id="3103831"/>
    <lineage>
        <taxon>Eukaryota</taxon>
        <taxon>Viridiplantae</taxon>
        <taxon>Streptophyta</taxon>
        <taxon>Embryophyta</taxon>
        <taxon>Tracheophyta</taxon>
        <taxon>Spermatophyta</taxon>
        <taxon>Magnoliopsida</taxon>
        <taxon>eudicotyledons</taxon>
        <taxon>Gunneridae</taxon>
        <taxon>Pentapetalae</taxon>
        <taxon>asterids</taxon>
        <taxon>campanulids</taxon>
        <taxon>Asterales</taxon>
        <taxon>Asteraceae</taxon>
        <taxon>Asteroideae</taxon>
        <taxon>Heliantheae alliance</taxon>
        <taxon>Madieae</taxon>
        <taxon>Madiinae</taxon>
        <taxon>Deinandra</taxon>
    </lineage>
</organism>
<evidence type="ECO:0000313" key="2">
    <source>
        <dbReference type="Proteomes" id="UP001408789"/>
    </source>
</evidence>
<evidence type="ECO:0000313" key="1">
    <source>
        <dbReference type="EMBL" id="KAK9062668.1"/>
    </source>
</evidence>
<gene>
    <name evidence="1" type="ORF">SSX86_019857</name>
</gene>
<dbReference type="AlphaFoldDB" id="A0AAP0GTF3"/>
<dbReference type="Proteomes" id="UP001408789">
    <property type="component" value="Unassembled WGS sequence"/>
</dbReference>
<protein>
    <submittedName>
        <fullName evidence="1">Uncharacterized protein</fullName>
    </submittedName>
</protein>
<reference evidence="1 2" key="1">
    <citation type="submission" date="2024-04" db="EMBL/GenBank/DDBJ databases">
        <title>The reference genome of an endangered Asteraceae, Deinandra increscens subsp. villosa, native to the Central Coast of California.</title>
        <authorList>
            <person name="Guilliams M."/>
            <person name="Hasenstab-Lehman K."/>
            <person name="Meyer R."/>
            <person name="Mcevoy S."/>
        </authorList>
    </citation>
    <scope>NUCLEOTIDE SEQUENCE [LARGE SCALE GENOMIC DNA]</scope>
    <source>
        <tissue evidence="1">Leaf</tissue>
    </source>
</reference>
<dbReference type="Gene3D" id="2.40.50.140">
    <property type="entry name" value="Nucleic acid-binding proteins"/>
    <property type="match status" value="1"/>
</dbReference>
<name>A0AAP0GTF3_9ASTR</name>
<accession>A0AAP0GTF3</accession>
<dbReference type="PANTHER" id="PTHR48463:SF1">
    <property type="entry name" value="DUF223 DOMAIN-CONTAINING PROTEIN"/>
    <property type="match status" value="1"/>
</dbReference>
<dbReference type="PANTHER" id="PTHR48463">
    <property type="entry name" value="DUF223 DOMAIN-CONTAINING PROTEIN"/>
    <property type="match status" value="1"/>
</dbReference>
<sequence>MKCYTIAGYECAFAPTFNRVAVHSASLDIDGKLTAEPLTDDETIPKTYFNFLPYSQLSTKILKNQQLTDYIGKVEDLERAEVQKSNSVLRMKVTAPGCKPVTVALWKEIHSPLDLSLITDVDDDVIVAFTALKVVPQPNGLQLQSSGGTRVIINPQIPIAQEMAESFRASRMGTPVSKITIRSVTPVERISEDEISTIGHLYQQDIQALQINYLQRVHTVEATLTEFTEGRGWFFVNCTACRCRIYEKDGGYSCDKHKQQYLTYW</sequence>
<comment type="caution">
    <text evidence="1">The sequence shown here is derived from an EMBL/GenBank/DDBJ whole genome shotgun (WGS) entry which is preliminary data.</text>
</comment>
<proteinExistence type="predicted"/>
<keyword evidence="2" id="KW-1185">Reference proteome</keyword>
<dbReference type="InterPro" id="IPR012340">
    <property type="entry name" value="NA-bd_OB-fold"/>
</dbReference>